<dbReference type="PROSITE" id="PS50975">
    <property type="entry name" value="ATP_GRASP"/>
    <property type="match status" value="1"/>
</dbReference>
<proteinExistence type="predicted"/>
<dbReference type="SMART" id="SM00881">
    <property type="entry name" value="CoA_binding"/>
    <property type="match status" value="1"/>
</dbReference>
<dbReference type="Pfam" id="PF13380">
    <property type="entry name" value="CoA_binding_2"/>
    <property type="match status" value="1"/>
</dbReference>
<dbReference type="Gene3D" id="3.30.1490.20">
    <property type="entry name" value="ATP-grasp fold, A domain"/>
    <property type="match status" value="1"/>
</dbReference>
<evidence type="ECO:0000313" key="3">
    <source>
        <dbReference type="EMBL" id="MER2996609.1"/>
    </source>
</evidence>
<dbReference type="RefSeq" id="WP_350410922.1">
    <property type="nucleotide sequence ID" value="NZ_JBEOKT010000003.1"/>
</dbReference>
<evidence type="ECO:0000256" key="1">
    <source>
        <dbReference type="PROSITE-ProRule" id="PRU00409"/>
    </source>
</evidence>
<protein>
    <submittedName>
        <fullName evidence="3">Acetate--CoA ligase family protein</fullName>
    </submittedName>
</protein>
<organism evidence="3 4">
    <name type="scientific">Pontibacter populi</name>
    <dbReference type="NCBI Taxonomy" id="890055"/>
    <lineage>
        <taxon>Bacteria</taxon>
        <taxon>Pseudomonadati</taxon>
        <taxon>Bacteroidota</taxon>
        <taxon>Cytophagia</taxon>
        <taxon>Cytophagales</taxon>
        <taxon>Hymenobacteraceae</taxon>
        <taxon>Pontibacter</taxon>
    </lineage>
</organism>
<sequence>MITPQLLNPASIALVGASNDVSKPGGKVLYNILKHGYKGELYGVNPKEQQVQGVPCFATCDELPEIDLAIVAIAANQVEAALRSLAYYKNCKAFILFSAGFSEAGEAGKMLEQRCVQIVEKTGGTLIGPNCIGVITGNYKGVFAGPVPAYDPMGCDCVSASGATMVYLLESAIPRGLKFRDIFSVGNSAQVGVEDVLQYWDETYDPAYSSSIKLLYMEQIADPARFLKHARSLVNKGCRIAAIKAGNTEAGSRAVSSHTGALAGSDAAVSALFRKAGIIRCYSRIELVYVAAIFTIKPLQGNRIAVITHAGGPGVMLTDILVKGGMEVPPITGPKADELLAKLYPGSSVSNPIDFLATGNAQQLGEILDYVDNEFDDIDGAVVVFGTTGMWRVDDVYQVLHEKIKTCRKPIFPILPSAIQAAEEVSHFHTMGHVNFTDEVSFGYVLTRVNKLQLPYPDAQLPAEDADLIREVIRRNTAGYLQPDEVTALLRAAGIPTAGQATANTQEEAIVAANRLGFPLVMKVVGPVHKSDVGGVVLGIESEAEVTANYKQLMGIAGAEAVLLQQQLSGIEVYMGAKAEPPFGKLILCGLGGIFVEVFKDVSAALSPVHPDEAARMIRRLRSYPIIQGARGKAGVNEELLVQTILKLSALLEAAPEIIEMDINPLLGNPDVLVAVDARILIEK</sequence>
<gene>
    <name evidence="3" type="ORF">ABS362_03580</name>
</gene>
<dbReference type="Proteomes" id="UP001476807">
    <property type="component" value="Unassembled WGS sequence"/>
</dbReference>
<dbReference type="Gene3D" id="3.40.50.261">
    <property type="entry name" value="Succinyl-CoA synthetase domains"/>
    <property type="match status" value="2"/>
</dbReference>
<feature type="domain" description="ATP-grasp" evidence="2">
    <location>
        <begin position="487"/>
        <end position="523"/>
    </location>
</feature>
<dbReference type="SUPFAM" id="SSF51735">
    <property type="entry name" value="NAD(P)-binding Rossmann-fold domains"/>
    <property type="match status" value="1"/>
</dbReference>
<dbReference type="GO" id="GO:0016874">
    <property type="term" value="F:ligase activity"/>
    <property type="evidence" value="ECO:0007669"/>
    <property type="project" value="UniProtKB-KW"/>
</dbReference>
<dbReference type="PANTHER" id="PTHR42793">
    <property type="entry name" value="COA BINDING DOMAIN CONTAINING PROTEIN"/>
    <property type="match status" value="1"/>
</dbReference>
<dbReference type="SUPFAM" id="SSF56059">
    <property type="entry name" value="Glutathione synthetase ATP-binding domain-like"/>
    <property type="match status" value="1"/>
</dbReference>
<dbReference type="Gene3D" id="3.40.50.720">
    <property type="entry name" value="NAD(P)-binding Rossmann-like Domain"/>
    <property type="match status" value="1"/>
</dbReference>
<dbReference type="Pfam" id="PF13607">
    <property type="entry name" value="Succ_CoA_lig"/>
    <property type="match status" value="1"/>
</dbReference>
<keyword evidence="4" id="KW-1185">Reference proteome</keyword>
<dbReference type="EMBL" id="JBEOKT010000003">
    <property type="protein sequence ID" value="MER2996609.1"/>
    <property type="molecule type" value="Genomic_DNA"/>
</dbReference>
<dbReference type="InterPro" id="IPR013815">
    <property type="entry name" value="ATP_grasp_subdomain_1"/>
</dbReference>
<keyword evidence="1" id="KW-0547">Nucleotide-binding</keyword>
<keyword evidence="1" id="KW-0067">ATP-binding</keyword>
<dbReference type="InterPro" id="IPR036291">
    <property type="entry name" value="NAD(P)-bd_dom_sf"/>
</dbReference>
<dbReference type="InterPro" id="IPR003781">
    <property type="entry name" value="CoA-bd"/>
</dbReference>
<dbReference type="InterPro" id="IPR016102">
    <property type="entry name" value="Succinyl-CoA_synth-like"/>
</dbReference>
<name>A0ABV1RQF2_9BACT</name>
<dbReference type="Gene3D" id="3.30.470.20">
    <property type="entry name" value="ATP-grasp fold, B domain"/>
    <property type="match status" value="1"/>
</dbReference>
<reference evidence="3 4" key="1">
    <citation type="submission" date="2024-06" db="EMBL/GenBank/DDBJ databases">
        <title>Pontibacter populi HYL7-15.</title>
        <authorList>
            <person name="Kim M.K."/>
        </authorList>
    </citation>
    <scope>NUCLEOTIDE SEQUENCE [LARGE SCALE GENOMIC DNA]</scope>
    <source>
        <strain evidence="3 4">HYL7-15</strain>
    </source>
</reference>
<dbReference type="InterPro" id="IPR011761">
    <property type="entry name" value="ATP-grasp"/>
</dbReference>
<dbReference type="SUPFAM" id="SSF52210">
    <property type="entry name" value="Succinyl-CoA synthetase domains"/>
    <property type="match status" value="2"/>
</dbReference>
<accession>A0ABV1RQF2</accession>
<dbReference type="Pfam" id="PF13549">
    <property type="entry name" value="ATP-grasp_5"/>
    <property type="match status" value="1"/>
</dbReference>
<comment type="caution">
    <text evidence="3">The sequence shown here is derived from an EMBL/GenBank/DDBJ whole genome shotgun (WGS) entry which is preliminary data.</text>
</comment>
<evidence type="ECO:0000313" key="4">
    <source>
        <dbReference type="Proteomes" id="UP001476807"/>
    </source>
</evidence>
<dbReference type="PANTHER" id="PTHR42793:SF1">
    <property type="entry name" value="PEPTIDYL-LYSINE N-ACETYLTRANSFERASE PATZ"/>
    <property type="match status" value="1"/>
</dbReference>
<evidence type="ECO:0000259" key="2">
    <source>
        <dbReference type="PROSITE" id="PS50975"/>
    </source>
</evidence>
<keyword evidence="3" id="KW-0436">Ligase</keyword>
<dbReference type="InterPro" id="IPR032875">
    <property type="entry name" value="Succ_CoA_lig_flav_dom"/>
</dbReference>